<evidence type="ECO:0000256" key="2">
    <source>
        <dbReference type="ARBA" id="ARBA00022525"/>
    </source>
</evidence>
<sequence length="2051" mass="212096">MMRASPVRPDRSFTRLLGLLLAAVLAVTIVEFIPAGSGSAARAATPASSQDPAAASGPAERPDLVSAQLAARAEKRRVEVTDARSESTSTFVNPDGTITVDSYSGIRRVRRGDGWADVDPTLVLADGKVTPKVAKAGIVLSAGGKAAGDVATLTDAGRDVAFGWPTALPAPELKGDTATYHDVSADTDLVVKVVATGYDVRIVARTPAAAQVALRLPMRLKGLTVAREASGELRLSAGGKVTARSPAPLMWDSHVDPRAKLPDHTRGVDAALEGTSAAPTLALKPDKGWLTDPARQYPVTIDPAATLADNLDTDVNDANPTTNYDTSDQLRVGNYLGAAVNRSFLRFDDSSIKNRHVTSAVLNLWQAGSATCTVEPTIVQGASGMGPGTTWNSQPTADGVTWGNATFNNGGSCTGSGGTNIDITGLVDAWAHNGAPSPEALTIRAPSESDANQFKYFYSGDTFLAPHISTTYNSYPGTVAGRFTSPCSAQCGGSPATVLTNTTTPTLSGSSFDPDGGQVRVDFEVWNSAGTTKITGGSVANTPSNSPAYWTVPSGLLTNGTSYEWRARAFDGTDYSTAWSSWIPLTVDTTAPAAPTAVSSSVWPSGGWGSATSGTFTWTSPGGDTQSFLYGLDQPSPATETTGTTTASLSPGGGLHTFYLRTKDKAGNLSPVVSYAFGVGNGALARPAEGARVQRFTTLEGQAPSAQTKVTFQYHVGTNTSAAWTDLPTGDVVLAGTTTHPSWPMNRNGSGLFDRLTWDVATTLTASATDGPLQVQACFRDASNTVSCAPAHTVQYARHAFADAEATQQVGPGSVALLTGDYAVSATDATLPAYTGDLTVGRTFTTLAPTPASASAIFGPGWTASMPGPDAGAADRTLTDNTDSGGYVTLTDETGVQDVYARAGSGSYPYAYTGVGDAAVDGSTLTKDSATQFTHLDVDGTKTVFVSQTVSGATVWHVGQVVEPGSNTTSTYTTDASGRVTRILAPVPAGVSCTTLVAGCRALALTYASSTTATGTGTDPATWGDYTGRLSAVALALNGAAPVTVAAYAYDANGRLRSAKDPRTNLATTYTYDVASRLATLTPPGQAAWTLAYDGSGRIATVSRPTPGGQTATQTIAYDVPVSGSGAPIDLSAAAAAGWAQTDLPLYGAGVFPADHVPAATPSSSDWPYADLTYLNSDGRQVNSASYGNGAWQITTTEHNTAGNTIRTLSAENRNQALAPTADTDPTVAALTTSASRSQLLDEQTVYTADGVSVADTYGPTHQIFDNGGARYSAREHVHTDYDQGAPSSPTPYRLPTTVTTTARRSDGSDVDPRKTVNGYEAKTGADAATSGWNLRKPTTVATWMGGGSTPDIVRTSYYNAAGNTVESRQPKANSAGTDAFTTVTSYYTATGSGACVNASWTGLACTSGPAAQPSSGSPLPVSAYTYNNLNQTLTEVETVNSTTRTTTSTYDSAGRKTSEAYAASPAADGGTALPTATFGFDASTGLPTTTTANSVTLTTGYDSWGRVTSQTDADGNTSSTAYDIDGRISTSGDGKGTYTYTYDGTTGEHRGLVTSLNVGAGSAPSTFTAGYNADGKITSQTYPNGLVAATRYDDNGEPTALSYAKGGTPWLAFAQTNSQFGQVRIDSTPASTKFVGYDLSGRMTAVTDTVSYGGPASCTTRIYGYDADSNRTALSSYPDGGGSDAGSCSTSTTPAVYSFSYDQADRLTNSGYAYDLFGRTTTDPYPPAGSSAGLGYYVNDLVASETVGSSTRTYALDPARRIRSWTDGSTTSTNHYATSSGDSPAWIGVGSAWTRNITGIGGDLAGTQTDTGTVTLQLANLHGDVVATVDDSTSATSPASYAESTEFGSPYFPSSAYPRYGWLGAKQRSRDTISGLTLMGVRLYDPSLGRFLQTDPEPGGSDNPYDYAHQDPYNTLDLDGKRWWKKALHKVIRPLRRHWRGIAQVGIAGAAFVAGAVCTAATAGICAGAVAGYAITAGIGAGAGAGSYAVGAGRHTRGGYLTAAGVGAASNSGGQYTSRVVQRASAALRFRGSASRILRRMVTRRRYWRP</sequence>
<protein>
    <submittedName>
        <fullName evidence="6">RHS repeat-associated core domain-containing protein</fullName>
    </submittedName>
</protein>
<feature type="region of interest" description="Disordered" evidence="4">
    <location>
        <begin position="1281"/>
        <end position="1319"/>
    </location>
</feature>
<dbReference type="NCBIfam" id="TIGR03696">
    <property type="entry name" value="Rhs_assc_core"/>
    <property type="match status" value="1"/>
</dbReference>
<dbReference type="NCBIfam" id="NF033679">
    <property type="entry name" value="DNRLRE_dom"/>
    <property type="match status" value="1"/>
</dbReference>
<dbReference type="NCBIfam" id="TIGR01643">
    <property type="entry name" value="YD_repeat_2x"/>
    <property type="match status" value="1"/>
</dbReference>
<reference evidence="6 7" key="1">
    <citation type="submission" date="2017-06" db="EMBL/GenBank/DDBJ databases">
        <authorList>
            <person name="Kim H.J."/>
            <person name="Triplett B.A."/>
        </authorList>
    </citation>
    <scope>NUCLEOTIDE SEQUENCE [LARGE SCALE GENOMIC DNA]</scope>
    <source>
        <strain evidence="6">FRACA_ARgP5</strain>
    </source>
</reference>
<dbReference type="InterPro" id="IPR050708">
    <property type="entry name" value="T6SS_VgrG/RHS"/>
</dbReference>
<dbReference type="Gene3D" id="2.180.10.10">
    <property type="entry name" value="RHS repeat-associated core"/>
    <property type="match status" value="2"/>
</dbReference>
<evidence type="ECO:0000313" key="7">
    <source>
        <dbReference type="Proteomes" id="UP000234331"/>
    </source>
</evidence>
<dbReference type="Pfam" id="PF24517">
    <property type="entry name" value="CBM96"/>
    <property type="match status" value="1"/>
</dbReference>
<evidence type="ECO:0000256" key="3">
    <source>
        <dbReference type="ARBA" id="ARBA00022729"/>
    </source>
</evidence>
<dbReference type="Proteomes" id="UP000234331">
    <property type="component" value="Unassembled WGS sequence"/>
</dbReference>
<dbReference type="InterPro" id="IPR022385">
    <property type="entry name" value="Rhs_assc_core"/>
</dbReference>
<evidence type="ECO:0000259" key="5">
    <source>
        <dbReference type="Pfam" id="PF24517"/>
    </source>
</evidence>
<dbReference type="PANTHER" id="PTHR32305">
    <property type="match status" value="1"/>
</dbReference>
<dbReference type="GO" id="GO:0005576">
    <property type="term" value="C:extracellular region"/>
    <property type="evidence" value="ECO:0007669"/>
    <property type="project" value="UniProtKB-SubCell"/>
</dbReference>
<dbReference type="InterPro" id="IPR031325">
    <property type="entry name" value="RHS_repeat"/>
</dbReference>
<dbReference type="EMBL" id="FZMO01000118">
    <property type="protein sequence ID" value="SNQ47861.1"/>
    <property type="molecule type" value="Genomic_DNA"/>
</dbReference>
<keyword evidence="3" id="KW-0732">Signal</keyword>
<feature type="compositionally biased region" description="Low complexity" evidence="4">
    <location>
        <begin position="1291"/>
        <end position="1303"/>
    </location>
</feature>
<evidence type="ECO:0000256" key="4">
    <source>
        <dbReference type="SAM" id="MobiDB-lite"/>
    </source>
</evidence>
<accession>A0A2I2KQC0</accession>
<keyword evidence="7" id="KW-1185">Reference proteome</keyword>
<keyword evidence="2" id="KW-0964">Secreted</keyword>
<dbReference type="InterPro" id="IPR006530">
    <property type="entry name" value="YD"/>
</dbReference>
<evidence type="ECO:0000313" key="6">
    <source>
        <dbReference type="EMBL" id="SNQ47861.1"/>
    </source>
</evidence>
<proteinExistence type="predicted"/>
<feature type="region of interest" description="Disordered" evidence="4">
    <location>
        <begin position="40"/>
        <end position="62"/>
    </location>
</feature>
<name>A0A2I2KQC0_9ACTN</name>
<dbReference type="InterPro" id="IPR055372">
    <property type="entry name" value="CBM96"/>
</dbReference>
<dbReference type="PANTHER" id="PTHR32305:SF15">
    <property type="entry name" value="PROTEIN RHSA-RELATED"/>
    <property type="match status" value="1"/>
</dbReference>
<dbReference type="Pfam" id="PF05593">
    <property type="entry name" value="RHS_repeat"/>
    <property type="match status" value="3"/>
</dbReference>
<comment type="subcellular location">
    <subcellularLocation>
        <location evidence="1">Secreted</location>
    </subcellularLocation>
</comment>
<gene>
    <name evidence="6" type="ORF">FRACA_2040008</name>
</gene>
<feature type="compositionally biased region" description="Basic and acidic residues" evidence="4">
    <location>
        <begin position="1304"/>
        <end position="1315"/>
    </location>
</feature>
<feature type="domain" description="Carbohydrate-binding module family 96" evidence="5">
    <location>
        <begin position="305"/>
        <end position="432"/>
    </location>
</feature>
<evidence type="ECO:0000256" key="1">
    <source>
        <dbReference type="ARBA" id="ARBA00004613"/>
    </source>
</evidence>
<organism evidence="6 7">
    <name type="scientific">Frankia canadensis</name>
    <dbReference type="NCBI Taxonomy" id="1836972"/>
    <lineage>
        <taxon>Bacteria</taxon>
        <taxon>Bacillati</taxon>
        <taxon>Actinomycetota</taxon>
        <taxon>Actinomycetes</taxon>
        <taxon>Frankiales</taxon>
        <taxon>Frankiaceae</taxon>
        <taxon>Frankia</taxon>
    </lineage>
</organism>